<evidence type="ECO:0000313" key="4">
    <source>
        <dbReference type="Proteomes" id="UP000005801"/>
    </source>
</evidence>
<proteinExistence type="predicted"/>
<evidence type="ECO:0000256" key="2">
    <source>
        <dbReference type="SAM" id="Phobius"/>
    </source>
</evidence>
<dbReference type="EMBL" id="ABCS01000131">
    <property type="protein sequence ID" value="EDM74416.1"/>
    <property type="molecule type" value="Genomic_DNA"/>
</dbReference>
<dbReference type="InterPro" id="IPR019734">
    <property type="entry name" value="TPR_rpt"/>
</dbReference>
<dbReference type="InterPro" id="IPR011990">
    <property type="entry name" value="TPR-like_helical_dom_sf"/>
</dbReference>
<evidence type="ECO:0008006" key="5">
    <source>
        <dbReference type="Google" id="ProtNLM"/>
    </source>
</evidence>
<dbReference type="AlphaFoldDB" id="A6GI72"/>
<reference evidence="3 4" key="1">
    <citation type="submission" date="2007-06" db="EMBL/GenBank/DDBJ databases">
        <authorList>
            <person name="Shimkets L."/>
            <person name="Ferriera S."/>
            <person name="Johnson J."/>
            <person name="Kravitz S."/>
            <person name="Beeson K."/>
            <person name="Sutton G."/>
            <person name="Rogers Y.-H."/>
            <person name="Friedman R."/>
            <person name="Frazier M."/>
            <person name="Venter J.C."/>
        </authorList>
    </citation>
    <scope>NUCLEOTIDE SEQUENCE [LARGE SCALE GENOMIC DNA]</scope>
    <source>
        <strain evidence="3 4">SIR-1</strain>
    </source>
</reference>
<sequence>MATLGFEARASPFAVDARIALTDGDGEAEGDDGDSDEAREAYAAGSDAYALGNYEEAVAQFEKAYHLSKRPELLFNLGQAYTRWYDLDNDVEHLHKARRLYENYVINIGAAQLDEQAEAQARADAQRRIVEVDRLIAQHEGGSEDKDDRPLVKKGWFWAAVVGGAVLIAGGVTAAVVLTRPPSFEPELGTIGSGRAATQGPPGGLVFHF</sequence>
<gene>
    <name evidence="3" type="ORF">PPSIR1_27783</name>
</gene>
<dbReference type="SUPFAM" id="SSF48452">
    <property type="entry name" value="TPR-like"/>
    <property type="match status" value="1"/>
</dbReference>
<keyword evidence="1" id="KW-0802">TPR repeat</keyword>
<feature type="transmembrane region" description="Helical" evidence="2">
    <location>
        <begin position="156"/>
        <end position="178"/>
    </location>
</feature>
<evidence type="ECO:0000256" key="1">
    <source>
        <dbReference type="PROSITE-ProRule" id="PRU00339"/>
    </source>
</evidence>
<dbReference type="Gene3D" id="1.25.40.10">
    <property type="entry name" value="Tetratricopeptide repeat domain"/>
    <property type="match status" value="1"/>
</dbReference>
<comment type="caution">
    <text evidence="3">The sequence shown here is derived from an EMBL/GenBank/DDBJ whole genome shotgun (WGS) entry which is preliminary data.</text>
</comment>
<keyword evidence="2" id="KW-0812">Transmembrane</keyword>
<keyword evidence="4" id="KW-1185">Reference proteome</keyword>
<dbReference type="Proteomes" id="UP000005801">
    <property type="component" value="Unassembled WGS sequence"/>
</dbReference>
<evidence type="ECO:0000313" key="3">
    <source>
        <dbReference type="EMBL" id="EDM74416.1"/>
    </source>
</evidence>
<accession>A6GI72</accession>
<keyword evidence="2" id="KW-1133">Transmembrane helix</keyword>
<feature type="repeat" description="TPR" evidence="1">
    <location>
        <begin position="38"/>
        <end position="71"/>
    </location>
</feature>
<keyword evidence="2" id="KW-0472">Membrane</keyword>
<name>A6GI72_9BACT</name>
<organism evidence="3 4">
    <name type="scientific">Plesiocystis pacifica SIR-1</name>
    <dbReference type="NCBI Taxonomy" id="391625"/>
    <lineage>
        <taxon>Bacteria</taxon>
        <taxon>Pseudomonadati</taxon>
        <taxon>Myxococcota</taxon>
        <taxon>Polyangia</taxon>
        <taxon>Nannocystales</taxon>
        <taxon>Nannocystaceae</taxon>
        <taxon>Plesiocystis</taxon>
    </lineage>
</organism>
<protein>
    <recommendedName>
        <fullName evidence="5">Tetratricopeptide repeat protein</fullName>
    </recommendedName>
</protein>
<dbReference type="PROSITE" id="PS50005">
    <property type="entry name" value="TPR"/>
    <property type="match status" value="1"/>
</dbReference>
<dbReference type="STRING" id="391625.PPSIR1_27783"/>